<proteinExistence type="predicted"/>
<dbReference type="InterPro" id="IPR010710">
    <property type="entry name" value="DUF1289"/>
</dbReference>
<feature type="compositionally biased region" description="Basic residues" evidence="1">
    <location>
        <begin position="33"/>
        <end position="48"/>
    </location>
</feature>
<evidence type="ECO:0008006" key="5">
    <source>
        <dbReference type="Google" id="ProtNLM"/>
    </source>
</evidence>
<feature type="compositionally biased region" description="Basic and acidic residues" evidence="1">
    <location>
        <begin position="1"/>
        <end position="12"/>
    </location>
</feature>
<dbReference type="SUPFAM" id="SSF56784">
    <property type="entry name" value="HAD-like"/>
    <property type="match status" value="1"/>
</dbReference>
<evidence type="ECO:0000256" key="1">
    <source>
        <dbReference type="SAM" id="MobiDB-lite"/>
    </source>
</evidence>
<dbReference type="Gene3D" id="3.40.50.1000">
    <property type="entry name" value="HAD superfamily/HAD-like"/>
    <property type="match status" value="1"/>
</dbReference>
<dbReference type="Pfam" id="PF06945">
    <property type="entry name" value="DUF1289"/>
    <property type="match status" value="1"/>
</dbReference>
<dbReference type="NCBIfam" id="TIGR01662">
    <property type="entry name" value="HAD-SF-IIIA"/>
    <property type="match status" value="1"/>
</dbReference>
<dbReference type="AlphaFoldDB" id="A0A7S4A414"/>
<accession>A0A7S4A414</accession>
<dbReference type="OrthoDB" id="44021at2759"/>
<evidence type="ECO:0000313" key="3">
    <source>
        <dbReference type="EMBL" id="CAH0364222.1"/>
    </source>
</evidence>
<dbReference type="InterPro" id="IPR006549">
    <property type="entry name" value="HAD-SF_hydro_IIIA"/>
</dbReference>
<dbReference type="InterPro" id="IPR036412">
    <property type="entry name" value="HAD-like_sf"/>
</dbReference>
<dbReference type="GO" id="GO:0016791">
    <property type="term" value="F:phosphatase activity"/>
    <property type="evidence" value="ECO:0007669"/>
    <property type="project" value="InterPro"/>
</dbReference>
<dbReference type="InterPro" id="IPR004446">
    <property type="entry name" value="Heptose_bisP_phosphatase"/>
</dbReference>
<keyword evidence="4" id="KW-1185">Reference proteome</keyword>
<name>A0A7S4A414_9STRA</name>
<protein>
    <recommendedName>
        <fullName evidence="5">D,D-heptose 1,7-bisphosphate phosphatase</fullName>
    </recommendedName>
</protein>
<dbReference type="EMBL" id="CAKKNE010000001">
    <property type="protein sequence ID" value="CAH0364222.1"/>
    <property type="molecule type" value="Genomic_DNA"/>
</dbReference>
<dbReference type="GO" id="GO:0005975">
    <property type="term" value="P:carbohydrate metabolic process"/>
    <property type="evidence" value="ECO:0007669"/>
    <property type="project" value="InterPro"/>
</dbReference>
<dbReference type="EMBL" id="HBIW01020625">
    <property type="protein sequence ID" value="CAE0702301.1"/>
    <property type="molecule type" value="Transcribed_RNA"/>
</dbReference>
<gene>
    <name evidence="2" type="ORF">PCAL00307_LOCUS17746</name>
    <name evidence="3" type="ORF">PECAL_1P05760</name>
</gene>
<evidence type="ECO:0000313" key="4">
    <source>
        <dbReference type="Proteomes" id="UP000789595"/>
    </source>
</evidence>
<reference evidence="3" key="2">
    <citation type="submission" date="2021-11" db="EMBL/GenBank/DDBJ databases">
        <authorList>
            <consortium name="Genoscope - CEA"/>
            <person name="William W."/>
        </authorList>
    </citation>
    <scope>NUCLEOTIDE SEQUENCE</scope>
</reference>
<dbReference type="PANTHER" id="PTHR42891:SF1">
    <property type="entry name" value="D-GLYCERO-BETA-D-MANNO-HEPTOSE-1,7-BISPHOSPHATE 7-PHOSPHATASE"/>
    <property type="match status" value="1"/>
</dbReference>
<dbReference type="PANTHER" id="PTHR42891">
    <property type="entry name" value="D-GLYCERO-BETA-D-MANNO-HEPTOSE-1,7-BISPHOSPHATE 7-PHOSPHATASE"/>
    <property type="match status" value="1"/>
</dbReference>
<reference evidence="2" key="1">
    <citation type="submission" date="2021-01" db="EMBL/GenBank/DDBJ databases">
        <authorList>
            <person name="Corre E."/>
            <person name="Pelletier E."/>
            <person name="Niang G."/>
            <person name="Scheremetjew M."/>
            <person name="Finn R."/>
            <person name="Kale V."/>
            <person name="Holt S."/>
            <person name="Cochrane G."/>
            <person name="Meng A."/>
            <person name="Brown T."/>
            <person name="Cohen L."/>
        </authorList>
    </citation>
    <scope>NUCLEOTIDE SEQUENCE</scope>
    <source>
        <strain evidence="2">CCMP1756</strain>
    </source>
</reference>
<sequence>MGPAHRRADSRRSARKNSGYTPWHLLPAAAREAKRKRPSRTPAKKRRAPPAPARSPSPTRRQPLHPVVALLAALAGAALLLDAARRVLLLVGVSAAAPAQRSPCNRICRRNPSFMDGTVCIGCFLADDEVRGWSSFNARERGWALADAAERRSEWEQYTGVTASDAEDDYGGFDATTDGADATDAYGGFEQTDAVPRPWTVLLDRDGVLNKDVGSPGVVRAEQFELLPGVSDAVRALKEDGHACVVVTNQNARKKGLLSAKTLDKLHASLRREVPVDDIFVATGLDGPALKPAPDLLNLALGDADRDRAVLVGDARTDMIAACRAGILAVLVTSSHHGVACAAELAEAPTPAVIDGGAPGGLLREGASVAAVFPALPQALAAIRAHASSLT</sequence>
<dbReference type="Pfam" id="PF13242">
    <property type="entry name" value="Hydrolase_like"/>
    <property type="match status" value="1"/>
</dbReference>
<dbReference type="Proteomes" id="UP000789595">
    <property type="component" value="Unassembled WGS sequence"/>
</dbReference>
<dbReference type="InterPro" id="IPR023214">
    <property type="entry name" value="HAD_sf"/>
</dbReference>
<organism evidence="2">
    <name type="scientific">Pelagomonas calceolata</name>
    <dbReference type="NCBI Taxonomy" id="35677"/>
    <lineage>
        <taxon>Eukaryota</taxon>
        <taxon>Sar</taxon>
        <taxon>Stramenopiles</taxon>
        <taxon>Ochrophyta</taxon>
        <taxon>Pelagophyceae</taxon>
        <taxon>Pelagomonadales</taxon>
        <taxon>Pelagomonadaceae</taxon>
        <taxon>Pelagomonas</taxon>
    </lineage>
</organism>
<evidence type="ECO:0000313" key="2">
    <source>
        <dbReference type="EMBL" id="CAE0702301.1"/>
    </source>
</evidence>
<feature type="region of interest" description="Disordered" evidence="1">
    <location>
        <begin position="1"/>
        <end position="62"/>
    </location>
</feature>